<name>A0A0D2UII0_CAPO3</name>
<proteinExistence type="predicted"/>
<dbReference type="EMBL" id="KE346368">
    <property type="protein sequence ID" value="KJE94946.1"/>
    <property type="molecule type" value="Genomic_DNA"/>
</dbReference>
<dbReference type="InterPro" id="IPR018625">
    <property type="entry name" value="Pet100"/>
</dbReference>
<dbReference type="InParanoid" id="A0A0D2UII0"/>
<feature type="transmembrane region" description="Helical" evidence="1">
    <location>
        <begin position="41"/>
        <end position="61"/>
    </location>
</feature>
<dbReference type="OrthoDB" id="18175at2759"/>
<sequence length="110" mass="12654">MLHMLEASVTWRPVAEAALEVALPASRLRLDYASHSTSLDVAHRTMFGIYVFFPISLYYFFNLPHTFAEDVQARRKESRPQGEKPPTSIAEVREYYAKQMQNATTSEKKD</sequence>
<accession>A0A0D2UII0</accession>
<reference evidence="3" key="1">
    <citation type="submission" date="2011-02" db="EMBL/GenBank/DDBJ databases">
        <title>The Genome Sequence of Capsaspora owczarzaki ATCC 30864.</title>
        <authorList>
            <person name="Russ C."/>
            <person name="Cuomo C."/>
            <person name="Burger G."/>
            <person name="Gray M.W."/>
            <person name="Holland P.W.H."/>
            <person name="King N."/>
            <person name="Lang F.B.F."/>
            <person name="Roger A.J."/>
            <person name="Ruiz-Trillo I."/>
            <person name="Young S.K."/>
            <person name="Zeng Q."/>
            <person name="Gargeya S."/>
            <person name="Alvarado L."/>
            <person name="Berlin A."/>
            <person name="Chapman S.B."/>
            <person name="Chen Z."/>
            <person name="Freedman E."/>
            <person name="Gellesch M."/>
            <person name="Goldberg J."/>
            <person name="Griggs A."/>
            <person name="Gujja S."/>
            <person name="Heilman E."/>
            <person name="Heiman D."/>
            <person name="Howarth C."/>
            <person name="Mehta T."/>
            <person name="Neiman D."/>
            <person name="Pearson M."/>
            <person name="Roberts A."/>
            <person name="Saif S."/>
            <person name="Shea T."/>
            <person name="Shenoy N."/>
            <person name="Sisk P."/>
            <person name="Stolte C."/>
            <person name="Sykes S."/>
            <person name="White J."/>
            <person name="Yandava C."/>
            <person name="Haas B."/>
            <person name="Nusbaum C."/>
            <person name="Birren B."/>
        </authorList>
    </citation>
    <scope>NUCLEOTIDE SEQUENCE</scope>
    <source>
        <strain evidence="3">ATCC 30864</strain>
    </source>
</reference>
<evidence type="ECO:0000313" key="2">
    <source>
        <dbReference type="EMBL" id="KJE94946.1"/>
    </source>
</evidence>
<gene>
    <name evidence="2" type="ORF">CAOG_005485</name>
</gene>
<evidence type="ECO:0000313" key="3">
    <source>
        <dbReference type="Proteomes" id="UP000008743"/>
    </source>
</evidence>
<dbReference type="AlphaFoldDB" id="A0A0D2UII0"/>
<dbReference type="RefSeq" id="XP_004346158.1">
    <property type="nucleotide sequence ID" value="XM_004346108.1"/>
</dbReference>
<keyword evidence="1" id="KW-0812">Transmembrane</keyword>
<dbReference type="Pfam" id="PF09803">
    <property type="entry name" value="Pet100"/>
    <property type="match status" value="1"/>
</dbReference>
<dbReference type="GO" id="GO:0005739">
    <property type="term" value="C:mitochondrion"/>
    <property type="evidence" value="ECO:0007669"/>
    <property type="project" value="InterPro"/>
</dbReference>
<keyword evidence="1" id="KW-1133">Transmembrane helix</keyword>
<organism evidence="2 3">
    <name type="scientific">Capsaspora owczarzaki (strain ATCC 30864)</name>
    <dbReference type="NCBI Taxonomy" id="595528"/>
    <lineage>
        <taxon>Eukaryota</taxon>
        <taxon>Filasterea</taxon>
        <taxon>Capsaspora</taxon>
    </lineage>
</organism>
<protein>
    <submittedName>
        <fullName evidence="2">Uncharacterized protein</fullName>
    </submittedName>
</protein>
<dbReference type="Proteomes" id="UP000008743">
    <property type="component" value="Unassembled WGS sequence"/>
</dbReference>
<keyword evidence="3" id="KW-1185">Reference proteome</keyword>
<keyword evidence="1" id="KW-0472">Membrane</keyword>
<dbReference type="GO" id="GO:0033617">
    <property type="term" value="P:mitochondrial respiratory chain complex IV assembly"/>
    <property type="evidence" value="ECO:0007669"/>
    <property type="project" value="InterPro"/>
</dbReference>
<evidence type="ECO:0000256" key="1">
    <source>
        <dbReference type="SAM" id="Phobius"/>
    </source>
</evidence>